<feature type="domain" description="LysM" evidence="5">
    <location>
        <begin position="232"/>
        <end position="276"/>
    </location>
</feature>
<dbReference type="SMART" id="SM00257">
    <property type="entry name" value="LysM"/>
    <property type="match status" value="8"/>
</dbReference>
<dbReference type="InterPro" id="IPR018392">
    <property type="entry name" value="LysM"/>
</dbReference>
<dbReference type="PROSITE" id="PS51782">
    <property type="entry name" value="LYSM"/>
    <property type="match status" value="8"/>
</dbReference>
<feature type="region of interest" description="Disordered" evidence="3">
    <location>
        <begin position="465"/>
        <end position="486"/>
    </location>
</feature>
<evidence type="ECO:0000256" key="1">
    <source>
        <dbReference type="ARBA" id="ARBA00022669"/>
    </source>
</evidence>
<feature type="region of interest" description="Disordered" evidence="3">
    <location>
        <begin position="144"/>
        <end position="224"/>
    </location>
</feature>
<dbReference type="AlphaFoldDB" id="A0A8H5LVT2"/>
<feature type="compositionally biased region" description="Polar residues" evidence="3">
    <location>
        <begin position="276"/>
        <end position="300"/>
    </location>
</feature>
<dbReference type="Pfam" id="PF01476">
    <property type="entry name" value="LysM"/>
    <property type="match status" value="8"/>
</dbReference>
<gene>
    <name evidence="6" type="ORF">D9758_004148</name>
</gene>
<dbReference type="PANTHER" id="PTHR34997">
    <property type="entry name" value="AM15"/>
    <property type="match status" value="1"/>
</dbReference>
<feature type="domain" description="LysM" evidence="5">
    <location>
        <begin position="624"/>
        <end position="668"/>
    </location>
</feature>
<dbReference type="SUPFAM" id="SSF54106">
    <property type="entry name" value="LysM domain"/>
    <property type="match status" value="6"/>
</dbReference>
<organism evidence="6 7">
    <name type="scientific">Tetrapyrgos nigripes</name>
    <dbReference type="NCBI Taxonomy" id="182062"/>
    <lineage>
        <taxon>Eukaryota</taxon>
        <taxon>Fungi</taxon>
        <taxon>Dikarya</taxon>
        <taxon>Basidiomycota</taxon>
        <taxon>Agaricomycotina</taxon>
        <taxon>Agaricomycetes</taxon>
        <taxon>Agaricomycetidae</taxon>
        <taxon>Agaricales</taxon>
        <taxon>Marasmiineae</taxon>
        <taxon>Marasmiaceae</taxon>
        <taxon>Tetrapyrgos</taxon>
    </lineage>
</organism>
<keyword evidence="7" id="KW-1185">Reference proteome</keyword>
<evidence type="ECO:0000313" key="7">
    <source>
        <dbReference type="Proteomes" id="UP000559256"/>
    </source>
</evidence>
<evidence type="ECO:0000256" key="4">
    <source>
        <dbReference type="SAM" id="SignalP"/>
    </source>
</evidence>
<sequence>MKSSSLSSLVILSVLLNAVPDALALPGASRRSGLLSAAQSGGSNYVDVNTHVDVNAAAAAVLRPSAGGVDLTGAVAAQADVNANVAGQRVGASASVCIEYSVKVGDNLQTIASANGVTAHELRSWNSDLDCDKLEVGATLKLCHPSGGSSGPSTGNSGAAVPTYTSSSPSTVPSTATVDAAATTACTESKGAPSGVPTSTPSGVPTSTPSNAPTNSTGSTSPIGVTSPYIGPTCTVQPGDSCYQIATNAGLTLDQLLSYNLGINCNNLQVGTTVQLTPTSAGPTGNSGNTSPVGTPSPSAGSTGNTGHTGSSSTSPSTGNTSTSPVSTTSPTHVVQPGDICYDIALKAGLTVAQLANINAGLNCDNLQVGATLQLTPSSHGSGSSSSSGGNTSLVVVTTPSTGNTGSASTFPVSTTSPTHVVQPGDVCYDIALKAGLTVAQLTSLNVGFDCDNLQVGATLQLIPSSSGSGNSSNNPSGASSSASPSTCSVKHGDTCSSIALNAGLTVAQLLGFNVGLDCGSLQVGSTLNLGPVPDALGGVSGALTGAGSHASGSSPSTCSVKLGDTCDSIALEAGLTVAQLLGFNAGLDCDSLQVGATLNFVPVSGAVSVVAGPGANVSGSSPSTCSVKHGDTCESIVLEAGLTVAQLLGFNLGLNCDSLEVGSILNLGPVSGAVSAVVGTDSNTTASPSTCSVKHDDSCDSIALEAGLTVAQLLGFNLGLDCNSLQVGSILNLGPVAGPVSGAAGAAAHLAGGAQGAVSGVFGAGAHAISGAQGAISGALGAGAHAIGGTTGAAQHASGSVSGASSDSGEDCGCEDSVYKRDASALGA</sequence>
<feature type="domain" description="LysM" evidence="5">
    <location>
        <begin position="557"/>
        <end position="601"/>
    </location>
</feature>
<evidence type="ECO:0000256" key="2">
    <source>
        <dbReference type="ARBA" id="ARBA00023026"/>
    </source>
</evidence>
<evidence type="ECO:0000256" key="3">
    <source>
        <dbReference type="SAM" id="MobiDB-lite"/>
    </source>
</evidence>
<feature type="domain" description="LysM" evidence="5">
    <location>
        <begin position="98"/>
        <end position="142"/>
    </location>
</feature>
<feature type="domain" description="LysM" evidence="5">
    <location>
        <begin position="690"/>
        <end position="734"/>
    </location>
</feature>
<feature type="compositionally biased region" description="Low complexity" evidence="3">
    <location>
        <begin position="151"/>
        <end position="222"/>
    </location>
</feature>
<feature type="chain" id="PRO_5034970349" description="LysM domain-containing protein" evidence="4">
    <location>
        <begin position="25"/>
        <end position="829"/>
    </location>
</feature>
<proteinExistence type="predicted"/>
<dbReference type="OrthoDB" id="5985073at2759"/>
<feature type="domain" description="LysM" evidence="5">
    <location>
        <begin position="331"/>
        <end position="375"/>
    </location>
</feature>
<dbReference type="CDD" id="cd00118">
    <property type="entry name" value="LysM"/>
    <property type="match status" value="7"/>
</dbReference>
<dbReference type="Gene3D" id="3.10.350.10">
    <property type="entry name" value="LysM domain"/>
    <property type="match status" value="8"/>
</dbReference>
<evidence type="ECO:0000259" key="5">
    <source>
        <dbReference type="PROSITE" id="PS51782"/>
    </source>
</evidence>
<dbReference type="EMBL" id="JAACJM010000009">
    <property type="protein sequence ID" value="KAF5371259.1"/>
    <property type="molecule type" value="Genomic_DNA"/>
</dbReference>
<keyword evidence="4" id="KW-0732">Signal</keyword>
<comment type="caution">
    <text evidence="6">The sequence shown here is derived from an EMBL/GenBank/DDBJ whole genome shotgun (WGS) entry which is preliminary data.</text>
</comment>
<evidence type="ECO:0000313" key="6">
    <source>
        <dbReference type="EMBL" id="KAF5371259.1"/>
    </source>
</evidence>
<accession>A0A8H5LVT2</accession>
<keyword evidence="2" id="KW-0843">Virulence</keyword>
<dbReference type="InterPro" id="IPR052210">
    <property type="entry name" value="LysM1-like"/>
</dbReference>
<feature type="compositionally biased region" description="Low complexity" evidence="3">
    <location>
        <begin position="301"/>
        <end position="332"/>
    </location>
</feature>
<dbReference type="GO" id="GO:0008061">
    <property type="term" value="F:chitin binding"/>
    <property type="evidence" value="ECO:0007669"/>
    <property type="project" value="UniProtKB-KW"/>
</dbReference>
<reference evidence="6 7" key="1">
    <citation type="journal article" date="2020" name="ISME J.">
        <title>Uncovering the hidden diversity of litter-decomposition mechanisms in mushroom-forming fungi.</title>
        <authorList>
            <person name="Floudas D."/>
            <person name="Bentzer J."/>
            <person name="Ahren D."/>
            <person name="Johansson T."/>
            <person name="Persson P."/>
            <person name="Tunlid A."/>
        </authorList>
    </citation>
    <scope>NUCLEOTIDE SEQUENCE [LARGE SCALE GENOMIC DNA]</scope>
    <source>
        <strain evidence="6 7">CBS 291.85</strain>
    </source>
</reference>
<feature type="domain" description="LysM" evidence="5">
    <location>
        <begin position="418"/>
        <end position="462"/>
    </location>
</feature>
<feature type="domain" description="LysM" evidence="5">
    <location>
        <begin position="486"/>
        <end position="530"/>
    </location>
</feature>
<dbReference type="InterPro" id="IPR036779">
    <property type="entry name" value="LysM_dom_sf"/>
</dbReference>
<feature type="region of interest" description="Disordered" evidence="3">
    <location>
        <begin position="276"/>
        <end position="332"/>
    </location>
</feature>
<protein>
    <recommendedName>
        <fullName evidence="5">LysM domain-containing protein</fullName>
    </recommendedName>
</protein>
<name>A0A8H5LVT2_9AGAR</name>
<feature type="signal peptide" evidence="4">
    <location>
        <begin position="1"/>
        <end position="24"/>
    </location>
</feature>
<dbReference type="Proteomes" id="UP000559256">
    <property type="component" value="Unassembled WGS sequence"/>
</dbReference>
<dbReference type="PANTHER" id="PTHR34997:SF1">
    <property type="entry name" value="PEPTIDOGLYCAN-BINDING LYSIN DOMAIN"/>
    <property type="match status" value="1"/>
</dbReference>
<keyword evidence="1" id="KW-0147">Chitin-binding</keyword>